<dbReference type="CDD" id="cd08977">
    <property type="entry name" value="SusD"/>
    <property type="match status" value="1"/>
</dbReference>
<dbReference type="InterPro" id="IPR033985">
    <property type="entry name" value="SusD-like_N"/>
</dbReference>
<feature type="chain" id="PRO_5012706682" evidence="6">
    <location>
        <begin position="22"/>
        <end position="507"/>
    </location>
</feature>
<evidence type="ECO:0000256" key="2">
    <source>
        <dbReference type="ARBA" id="ARBA00006275"/>
    </source>
</evidence>
<keyword evidence="10" id="KW-1185">Reference proteome</keyword>
<keyword evidence="4" id="KW-0472">Membrane</keyword>
<feature type="domain" description="RagB/SusD" evidence="7">
    <location>
        <begin position="313"/>
        <end position="507"/>
    </location>
</feature>
<evidence type="ECO:0000256" key="3">
    <source>
        <dbReference type="ARBA" id="ARBA00022729"/>
    </source>
</evidence>
<dbReference type="AlphaFoldDB" id="A0A1R3T594"/>
<dbReference type="Gene3D" id="1.25.40.390">
    <property type="match status" value="1"/>
</dbReference>
<dbReference type="SUPFAM" id="SSF48452">
    <property type="entry name" value="TPR-like"/>
    <property type="match status" value="1"/>
</dbReference>
<evidence type="ECO:0000256" key="4">
    <source>
        <dbReference type="ARBA" id="ARBA00023136"/>
    </source>
</evidence>
<evidence type="ECO:0000259" key="8">
    <source>
        <dbReference type="Pfam" id="PF14322"/>
    </source>
</evidence>
<protein>
    <submittedName>
        <fullName evidence="9">SusD family</fullName>
    </submittedName>
</protein>
<feature type="domain" description="SusD-like N-terminal" evidence="8">
    <location>
        <begin position="68"/>
        <end position="223"/>
    </location>
</feature>
<dbReference type="Pfam" id="PF14322">
    <property type="entry name" value="SusD-like_3"/>
    <property type="match status" value="1"/>
</dbReference>
<dbReference type="RefSeq" id="WP_076931214.1">
    <property type="nucleotide sequence ID" value="NZ_DAMBAO010000009.1"/>
</dbReference>
<dbReference type="STRING" id="1642647.PSM36_2571"/>
<proteinExistence type="inferred from homology"/>
<dbReference type="Pfam" id="PF07980">
    <property type="entry name" value="SusD_RagB"/>
    <property type="match status" value="1"/>
</dbReference>
<evidence type="ECO:0000259" key="7">
    <source>
        <dbReference type="Pfam" id="PF07980"/>
    </source>
</evidence>
<dbReference type="Proteomes" id="UP000187464">
    <property type="component" value="Chromosome I"/>
</dbReference>
<evidence type="ECO:0000313" key="10">
    <source>
        <dbReference type="Proteomes" id="UP000187464"/>
    </source>
</evidence>
<accession>A0A1R3T594</accession>
<dbReference type="InterPro" id="IPR012944">
    <property type="entry name" value="SusD_RagB_dom"/>
</dbReference>
<dbReference type="GO" id="GO:0009279">
    <property type="term" value="C:cell outer membrane"/>
    <property type="evidence" value="ECO:0007669"/>
    <property type="project" value="UniProtKB-SubCell"/>
</dbReference>
<dbReference type="KEGG" id="psac:PSM36_2571"/>
<comment type="similarity">
    <text evidence="2">Belongs to the SusD family.</text>
</comment>
<comment type="subcellular location">
    <subcellularLocation>
        <location evidence="1">Cell outer membrane</location>
    </subcellularLocation>
</comment>
<evidence type="ECO:0000313" key="9">
    <source>
        <dbReference type="EMBL" id="SCD21372.1"/>
    </source>
</evidence>
<dbReference type="InterPro" id="IPR011990">
    <property type="entry name" value="TPR-like_helical_dom_sf"/>
</dbReference>
<keyword evidence="5" id="KW-0998">Cell outer membrane</keyword>
<evidence type="ECO:0000256" key="1">
    <source>
        <dbReference type="ARBA" id="ARBA00004442"/>
    </source>
</evidence>
<organism evidence="9 10">
    <name type="scientific">Proteiniphilum saccharofermentans</name>
    <dbReference type="NCBI Taxonomy" id="1642647"/>
    <lineage>
        <taxon>Bacteria</taxon>
        <taxon>Pseudomonadati</taxon>
        <taxon>Bacteroidota</taxon>
        <taxon>Bacteroidia</taxon>
        <taxon>Bacteroidales</taxon>
        <taxon>Dysgonomonadaceae</taxon>
        <taxon>Proteiniphilum</taxon>
    </lineage>
</organism>
<feature type="signal peptide" evidence="6">
    <location>
        <begin position="1"/>
        <end position="21"/>
    </location>
</feature>
<evidence type="ECO:0000256" key="6">
    <source>
        <dbReference type="SAM" id="SignalP"/>
    </source>
</evidence>
<reference evidence="9 10" key="1">
    <citation type="submission" date="2016-08" db="EMBL/GenBank/DDBJ databases">
        <authorList>
            <person name="Seilhamer J.J."/>
        </authorList>
    </citation>
    <scope>NUCLEOTIDE SEQUENCE [LARGE SCALE GENOMIC DNA]</scope>
    <source>
        <strain evidence="9">M3/6</strain>
    </source>
</reference>
<keyword evidence="3 6" id="KW-0732">Signal</keyword>
<evidence type="ECO:0000256" key="5">
    <source>
        <dbReference type="ARBA" id="ARBA00023237"/>
    </source>
</evidence>
<sequence>MKRYFFIIITSFLLLSQYSCTDLLEQNPQGQWNEGDAIGGGFEAAVFDIYAQLRGFHITSGNTAFAIHTFRSEDTEKGSTAADGSAFALMYDDFDYNTGNGALGSYWTSNYAIIHAANNVIENIESSADAGEGTLINKAEAHFFRAFAYFNLVRAFGEVPLIDFKISDAQEANIPKSPAADIYALIDADLTTATEYLPQTWESRYIGRLTWGAARALHARTYMMRNDWQNMYTASTEVINSGIYDLNTPFNKIFREDGENSSESVFELQCTSTAALPGSNEIGSQFAQVQGVRGAGQWNLGWGWNTPTEILADAFEEGDPRKNETLLYFYRSQVEADAPGAIANEPWGEKPIASSTVVNAYYNKKAYTNPTWRAMYTNGGFWVNIRIIRFADVVLMAAESANELGNTSAALTYLEMVRSRARGGNNAILPQVTTTDQAQLREAIRHERRIELAMEFDRFYDLVRWGIAQEVLHAAGKTNYQARHALLPIPQTEIDKSDGVLVQNPNY</sequence>
<dbReference type="EMBL" id="LT605205">
    <property type="protein sequence ID" value="SCD21372.1"/>
    <property type="molecule type" value="Genomic_DNA"/>
</dbReference>
<gene>
    <name evidence="9" type="ORF">PSM36_2571</name>
</gene>
<name>A0A1R3T594_9BACT</name>